<protein>
    <submittedName>
        <fullName evidence="3">Uncharacterized protein</fullName>
    </submittedName>
</protein>
<evidence type="ECO:0000256" key="2">
    <source>
        <dbReference type="SAM" id="SignalP"/>
    </source>
</evidence>
<dbReference type="VEuPathDB" id="FungiDB:CC1G_04702"/>
<dbReference type="InParanoid" id="A8P278"/>
<dbReference type="KEGG" id="cci:CC1G_04702"/>
<organism evidence="3 4">
    <name type="scientific">Coprinopsis cinerea (strain Okayama-7 / 130 / ATCC MYA-4618 / FGSC 9003)</name>
    <name type="common">Inky cap fungus</name>
    <name type="synonym">Hormographiella aspergillata</name>
    <dbReference type="NCBI Taxonomy" id="240176"/>
    <lineage>
        <taxon>Eukaryota</taxon>
        <taxon>Fungi</taxon>
        <taxon>Dikarya</taxon>
        <taxon>Basidiomycota</taxon>
        <taxon>Agaricomycotina</taxon>
        <taxon>Agaricomycetes</taxon>
        <taxon>Agaricomycetidae</taxon>
        <taxon>Agaricales</taxon>
        <taxon>Agaricineae</taxon>
        <taxon>Psathyrellaceae</taxon>
        <taxon>Coprinopsis</taxon>
    </lineage>
</organism>
<keyword evidence="2" id="KW-0732">Signal</keyword>
<evidence type="ECO:0000256" key="1">
    <source>
        <dbReference type="SAM" id="MobiDB-lite"/>
    </source>
</evidence>
<dbReference type="AlphaFoldDB" id="A8P278"/>
<feature type="signal peptide" evidence="2">
    <location>
        <begin position="1"/>
        <end position="22"/>
    </location>
</feature>
<sequence length="75" mass="8276">MLPKSLLYVIVFGVLATHFASALVVPPRTGTQPNGSRRNPADIPSDEDSEGQEKRFLSGFGNRISYHSGHYKGRF</sequence>
<gene>
    <name evidence="3" type="ORF">CC1G_04702</name>
</gene>
<evidence type="ECO:0000313" key="3">
    <source>
        <dbReference type="EMBL" id="EAU83446.1"/>
    </source>
</evidence>
<proteinExistence type="predicted"/>
<comment type="caution">
    <text evidence="3">The sequence shown here is derived from an EMBL/GenBank/DDBJ whole genome shotgun (WGS) entry which is preliminary data.</text>
</comment>
<dbReference type="GeneID" id="6014838"/>
<dbReference type="EMBL" id="AACS02000013">
    <property type="protein sequence ID" value="EAU83446.1"/>
    <property type="molecule type" value="Genomic_DNA"/>
</dbReference>
<reference evidence="3 4" key="1">
    <citation type="journal article" date="2010" name="Proc. Natl. Acad. Sci. U.S.A.">
        <title>Insights into evolution of multicellular fungi from the assembled chromosomes of the mushroom Coprinopsis cinerea (Coprinus cinereus).</title>
        <authorList>
            <person name="Stajich J.E."/>
            <person name="Wilke S.K."/>
            <person name="Ahren D."/>
            <person name="Au C.H."/>
            <person name="Birren B.W."/>
            <person name="Borodovsky M."/>
            <person name="Burns C."/>
            <person name="Canback B."/>
            <person name="Casselton L.A."/>
            <person name="Cheng C.K."/>
            <person name="Deng J."/>
            <person name="Dietrich F.S."/>
            <person name="Fargo D.C."/>
            <person name="Farman M.L."/>
            <person name="Gathman A.C."/>
            <person name="Goldberg J."/>
            <person name="Guigo R."/>
            <person name="Hoegger P.J."/>
            <person name="Hooker J.B."/>
            <person name="Huggins A."/>
            <person name="James T.Y."/>
            <person name="Kamada T."/>
            <person name="Kilaru S."/>
            <person name="Kodira C."/>
            <person name="Kues U."/>
            <person name="Kupfer D."/>
            <person name="Kwan H.S."/>
            <person name="Lomsadze A."/>
            <person name="Li W."/>
            <person name="Lilly W.W."/>
            <person name="Ma L.J."/>
            <person name="Mackey A.J."/>
            <person name="Manning G."/>
            <person name="Martin F."/>
            <person name="Muraguchi H."/>
            <person name="Natvig D.O."/>
            <person name="Palmerini H."/>
            <person name="Ramesh M.A."/>
            <person name="Rehmeyer C.J."/>
            <person name="Roe B.A."/>
            <person name="Shenoy N."/>
            <person name="Stanke M."/>
            <person name="Ter-Hovhannisyan V."/>
            <person name="Tunlid A."/>
            <person name="Velagapudi R."/>
            <person name="Vision T.J."/>
            <person name="Zeng Q."/>
            <person name="Zolan M.E."/>
            <person name="Pukkila P.J."/>
        </authorList>
    </citation>
    <scope>NUCLEOTIDE SEQUENCE [LARGE SCALE GENOMIC DNA]</scope>
    <source>
        <strain evidence="4">Okayama-7 / 130 / ATCC MYA-4618 / FGSC 9003</strain>
    </source>
</reference>
<dbReference type="Proteomes" id="UP000001861">
    <property type="component" value="Unassembled WGS sequence"/>
</dbReference>
<feature type="region of interest" description="Disordered" evidence="1">
    <location>
        <begin position="25"/>
        <end position="53"/>
    </location>
</feature>
<dbReference type="RefSeq" id="XP_001838258.1">
    <property type="nucleotide sequence ID" value="XM_001838206.1"/>
</dbReference>
<keyword evidence="4" id="KW-1185">Reference proteome</keyword>
<accession>A8P278</accession>
<name>A8P278_COPC7</name>
<evidence type="ECO:0000313" key="4">
    <source>
        <dbReference type="Proteomes" id="UP000001861"/>
    </source>
</evidence>
<feature type="chain" id="PRO_5002724579" evidence="2">
    <location>
        <begin position="23"/>
        <end position="75"/>
    </location>
</feature>